<gene>
    <name evidence="1" type="ORF">NVS88_17235</name>
</gene>
<dbReference type="InterPro" id="IPR023214">
    <property type="entry name" value="HAD_sf"/>
</dbReference>
<accession>A0A9X4M334</accession>
<dbReference type="GO" id="GO:0005737">
    <property type="term" value="C:cytoplasm"/>
    <property type="evidence" value="ECO:0007669"/>
    <property type="project" value="TreeGrafter"/>
</dbReference>
<comment type="caution">
    <text evidence="1">The sequence shown here is derived from an EMBL/GenBank/DDBJ whole genome shotgun (WGS) entry which is preliminary data.</text>
</comment>
<proteinExistence type="predicted"/>
<reference evidence="1" key="1">
    <citation type="submission" date="2022-08" db="EMBL/GenBank/DDBJ databases">
        <title>Genome analysis of Corynebacteriales strain.</title>
        <authorList>
            <person name="Lee S.D."/>
        </authorList>
    </citation>
    <scope>NUCLEOTIDE SEQUENCE</scope>
    <source>
        <strain evidence="1">D3-21</strain>
    </source>
</reference>
<dbReference type="InterPro" id="IPR006357">
    <property type="entry name" value="HAD-SF_hydro_IIA"/>
</dbReference>
<dbReference type="RefSeq" id="WP_277831466.1">
    <property type="nucleotide sequence ID" value="NZ_JAAIVF010000002.1"/>
</dbReference>
<evidence type="ECO:0000313" key="1">
    <source>
        <dbReference type="EMBL" id="MDG3016301.1"/>
    </source>
</evidence>
<evidence type="ECO:0000313" key="2">
    <source>
        <dbReference type="Proteomes" id="UP001152755"/>
    </source>
</evidence>
<dbReference type="Pfam" id="PF13344">
    <property type="entry name" value="Hydrolase_6"/>
    <property type="match status" value="1"/>
</dbReference>
<organism evidence="1 2">
    <name type="scientific">Speluncibacter jeojiensis</name>
    <dbReference type="NCBI Taxonomy" id="2710754"/>
    <lineage>
        <taxon>Bacteria</taxon>
        <taxon>Bacillati</taxon>
        <taxon>Actinomycetota</taxon>
        <taxon>Actinomycetes</taxon>
        <taxon>Mycobacteriales</taxon>
        <taxon>Speluncibacteraceae</taxon>
        <taxon>Speluncibacter</taxon>
    </lineage>
</organism>
<dbReference type="InterPro" id="IPR036412">
    <property type="entry name" value="HAD-like_sf"/>
</dbReference>
<sequence length="262" mass="27166">MARIDGVVFDIDGVLTTSGRAIAGADRAVETVRERGLRRVFLTNTTSRSRADIAAMLAGCGIPVTPDEIVTAARLTAEYLRGNHPGARCLLLNSGDIGDDLGSVETVEDGARPDVVVLGGAGPEFTHLALSRVVALMLDGVPVVAMHRGLTWATADGLRIDTGVYLPGMEQAANTKITAVGKPSAAGFVTAAASIGVSPHRLVMIGDDLHSDVLAAQRVGYTGVLVRTGKFRQQTLARAGVAPDHVIDSVADLPTLLESLAG</sequence>
<dbReference type="EMBL" id="JANRHA010000012">
    <property type="protein sequence ID" value="MDG3016301.1"/>
    <property type="molecule type" value="Genomic_DNA"/>
</dbReference>
<dbReference type="PANTHER" id="PTHR19288">
    <property type="entry name" value="4-NITROPHENYLPHOSPHATASE-RELATED"/>
    <property type="match status" value="1"/>
</dbReference>
<dbReference type="PANTHER" id="PTHR19288:SF46">
    <property type="entry name" value="HALOACID DEHALOGENASE-LIKE HYDROLASE DOMAIN-CONTAINING PROTEIN 2"/>
    <property type="match status" value="1"/>
</dbReference>
<protein>
    <submittedName>
        <fullName evidence="1">HAD-IIA family hydrolase</fullName>
    </submittedName>
</protein>
<dbReference type="Gene3D" id="3.40.50.1000">
    <property type="entry name" value="HAD superfamily/HAD-like"/>
    <property type="match status" value="2"/>
</dbReference>
<dbReference type="SUPFAM" id="SSF56784">
    <property type="entry name" value="HAD-like"/>
    <property type="match status" value="1"/>
</dbReference>
<keyword evidence="2" id="KW-1185">Reference proteome</keyword>
<dbReference type="NCBIfam" id="TIGR01460">
    <property type="entry name" value="HAD-SF-IIA"/>
    <property type="match status" value="1"/>
</dbReference>
<dbReference type="Proteomes" id="UP001152755">
    <property type="component" value="Unassembled WGS sequence"/>
</dbReference>
<dbReference type="AlphaFoldDB" id="A0A9X4M334"/>
<name>A0A9X4M334_9ACTN</name>
<dbReference type="GO" id="GO:0016791">
    <property type="term" value="F:phosphatase activity"/>
    <property type="evidence" value="ECO:0007669"/>
    <property type="project" value="TreeGrafter"/>
</dbReference>
<keyword evidence="1" id="KW-0378">Hydrolase</keyword>
<dbReference type="Pfam" id="PF13242">
    <property type="entry name" value="Hydrolase_like"/>
    <property type="match status" value="1"/>
</dbReference>